<keyword evidence="2" id="KW-0067">ATP-binding</keyword>
<gene>
    <name evidence="2" type="ORF">M9Y10_008591</name>
</gene>
<dbReference type="Gene3D" id="1.10.3380.30">
    <property type="match status" value="1"/>
</dbReference>
<dbReference type="Proteomes" id="UP001470230">
    <property type="component" value="Unassembled WGS sequence"/>
</dbReference>
<reference evidence="2 3" key="1">
    <citation type="submission" date="2024-04" db="EMBL/GenBank/DDBJ databases">
        <title>Tritrichomonas musculus Genome.</title>
        <authorList>
            <person name="Alves-Ferreira E."/>
            <person name="Grigg M."/>
            <person name="Lorenzi H."/>
            <person name="Galac M."/>
        </authorList>
    </citation>
    <scope>NUCLEOTIDE SEQUENCE [LARGE SCALE GENOMIC DNA]</scope>
    <source>
        <strain evidence="2 3">EAF2021</strain>
    </source>
</reference>
<evidence type="ECO:0000259" key="1">
    <source>
        <dbReference type="Pfam" id="PF08148"/>
    </source>
</evidence>
<organism evidence="2 3">
    <name type="scientific">Tritrichomonas musculus</name>
    <dbReference type="NCBI Taxonomy" id="1915356"/>
    <lineage>
        <taxon>Eukaryota</taxon>
        <taxon>Metamonada</taxon>
        <taxon>Parabasalia</taxon>
        <taxon>Tritrichomonadida</taxon>
        <taxon>Tritrichomonadidae</taxon>
        <taxon>Tritrichomonas</taxon>
    </lineage>
</organism>
<proteinExistence type="predicted"/>
<dbReference type="GO" id="GO:0004386">
    <property type="term" value="F:helicase activity"/>
    <property type="evidence" value="ECO:0007669"/>
    <property type="project" value="UniProtKB-KW"/>
</dbReference>
<keyword evidence="3" id="KW-1185">Reference proteome</keyword>
<feature type="domain" description="ATP-dependent RNA helicase Ski2/MTR4 C-terminal" evidence="1">
    <location>
        <begin position="5"/>
        <end position="87"/>
    </location>
</feature>
<comment type="caution">
    <text evidence="2">The sequence shown here is derived from an EMBL/GenBank/DDBJ whole genome shotgun (WGS) entry which is preliminary data.</text>
</comment>
<evidence type="ECO:0000313" key="2">
    <source>
        <dbReference type="EMBL" id="KAK8870704.1"/>
    </source>
</evidence>
<name>A0ABR2IZN2_9EUKA</name>
<sequence length="88" mass="10167">MIDCGMNISIENYLQRFNTSYMTFTYNLICGVEFSKLIYENPNYFEGSLIRSIKKSDEILRETLRAASELGIVELEKKNISDSIKAIK</sequence>
<keyword evidence="2" id="KW-0378">Hydrolase</keyword>
<evidence type="ECO:0000313" key="3">
    <source>
        <dbReference type="Proteomes" id="UP001470230"/>
    </source>
</evidence>
<accession>A0ABR2IZN2</accession>
<protein>
    <submittedName>
        <fullName evidence="2">Exosome RNA helicase MTR4</fullName>
    </submittedName>
</protein>
<keyword evidence="2" id="KW-0347">Helicase</keyword>
<dbReference type="InterPro" id="IPR012961">
    <property type="entry name" value="Ski2/MTR4_C"/>
</dbReference>
<dbReference type="EMBL" id="JAPFFF010000014">
    <property type="protein sequence ID" value="KAK8870704.1"/>
    <property type="molecule type" value="Genomic_DNA"/>
</dbReference>
<dbReference type="Pfam" id="PF08148">
    <property type="entry name" value="DSHCT"/>
    <property type="match status" value="1"/>
</dbReference>
<keyword evidence="2" id="KW-0547">Nucleotide-binding</keyword>